<gene>
    <name evidence="2" type="ORF">I302_03465</name>
    <name evidence="3" type="ORF">I302_100093</name>
</gene>
<evidence type="ECO:0000313" key="2">
    <source>
        <dbReference type="EMBL" id="OCF25792.1"/>
    </source>
</evidence>
<reference evidence="2" key="3">
    <citation type="submission" date="2014-01" db="EMBL/GenBank/DDBJ databases">
        <title>Evolution of pathogenesis and genome organization in the Tremellales.</title>
        <authorList>
            <person name="Cuomo C."/>
            <person name="Litvintseva A."/>
            <person name="Heitman J."/>
            <person name="Chen Y."/>
            <person name="Sun S."/>
            <person name="Springer D."/>
            <person name="Dromer F."/>
            <person name="Young S."/>
            <person name="Zeng Q."/>
            <person name="Chapman S."/>
            <person name="Gujja S."/>
            <person name="Saif S."/>
            <person name="Birren B."/>
        </authorList>
    </citation>
    <scope>NUCLEOTIDE SEQUENCE</scope>
    <source>
        <strain evidence="2">CBS 10118</strain>
    </source>
</reference>
<evidence type="ECO:0000313" key="3">
    <source>
        <dbReference type="EMBL" id="WVW78142.1"/>
    </source>
</evidence>
<dbReference type="OrthoDB" id="10533470at2759"/>
<accession>A0A1B9G465</accession>
<dbReference type="AlphaFoldDB" id="A0A1B9G465"/>
<keyword evidence="4" id="KW-1185">Reference proteome</keyword>
<evidence type="ECO:0000256" key="1">
    <source>
        <dbReference type="SAM" id="MobiDB-lite"/>
    </source>
</evidence>
<organism evidence="2">
    <name type="scientific">Kwoniella bestiolae CBS 10118</name>
    <dbReference type="NCBI Taxonomy" id="1296100"/>
    <lineage>
        <taxon>Eukaryota</taxon>
        <taxon>Fungi</taxon>
        <taxon>Dikarya</taxon>
        <taxon>Basidiomycota</taxon>
        <taxon>Agaricomycotina</taxon>
        <taxon>Tremellomycetes</taxon>
        <taxon>Tremellales</taxon>
        <taxon>Cryptococcaceae</taxon>
        <taxon>Kwoniella</taxon>
    </lineage>
</organism>
<feature type="compositionally biased region" description="Acidic residues" evidence="1">
    <location>
        <begin position="184"/>
        <end position="219"/>
    </location>
</feature>
<reference evidence="3" key="2">
    <citation type="submission" date="2013-07" db="EMBL/GenBank/DDBJ databases">
        <authorList>
            <consortium name="The Broad Institute Genome Sequencing Platform"/>
            <person name="Cuomo C."/>
            <person name="Litvintseva A."/>
            <person name="Chen Y."/>
            <person name="Heitman J."/>
            <person name="Sun S."/>
            <person name="Springer D."/>
            <person name="Dromer F."/>
            <person name="Young S.K."/>
            <person name="Zeng Q."/>
            <person name="Gargeya S."/>
            <person name="Fitzgerald M."/>
            <person name="Abouelleil A."/>
            <person name="Alvarado L."/>
            <person name="Berlin A.M."/>
            <person name="Chapman S.B."/>
            <person name="Dewar J."/>
            <person name="Goldberg J."/>
            <person name="Griggs A."/>
            <person name="Gujja S."/>
            <person name="Hansen M."/>
            <person name="Howarth C."/>
            <person name="Imamovic A."/>
            <person name="Larimer J."/>
            <person name="McCowan C."/>
            <person name="Murphy C."/>
            <person name="Pearson M."/>
            <person name="Priest M."/>
            <person name="Roberts A."/>
            <person name="Saif S."/>
            <person name="Shea T."/>
            <person name="Sykes S."/>
            <person name="Wortman J."/>
            <person name="Nusbaum C."/>
            <person name="Birren B."/>
        </authorList>
    </citation>
    <scope>NUCLEOTIDE SEQUENCE</scope>
    <source>
        <strain evidence="3">CBS 10118</strain>
    </source>
</reference>
<feature type="compositionally biased region" description="Pro residues" evidence="1">
    <location>
        <begin position="17"/>
        <end position="32"/>
    </location>
</feature>
<dbReference type="KEGG" id="kbi:30207864"/>
<reference evidence="2" key="1">
    <citation type="submission" date="2013-07" db="EMBL/GenBank/DDBJ databases">
        <title>The Genome Sequence of Cryptococcus bestiolae CBS10118.</title>
        <authorList>
            <consortium name="The Broad Institute Genome Sequencing Platform"/>
            <person name="Cuomo C."/>
            <person name="Litvintseva A."/>
            <person name="Chen Y."/>
            <person name="Heitman J."/>
            <person name="Sun S."/>
            <person name="Springer D."/>
            <person name="Dromer F."/>
            <person name="Young S.K."/>
            <person name="Zeng Q."/>
            <person name="Gargeya S."/>
            <person name="Fitzgerald M."/>
            <person name="Abouelleil A."/>
            <person name="Alvarado L."/>
            <person name="Berlin A.M."/>
            <person name="Chapman S.B."/>
            <person name="Dewar J."/>
            <person name="Goldberg J."/>
            <person name="Griggs A."/>
            <person name="Gujja S."/>
            <person name="Hansen M."/>
            <person name="Howarth C."/>
            <person name="Imamovic A."/>
            <person name="Larimer J."/>
            <person name="McCowan C."/>
            <person name="Murphy C."/>
            <person name="Pearson M."/>
            <person name="Priest M."/>
            <person name="Roberts A."/>
            <person name="Saif S."/>
            <person name="Shea T."/>
            <person name="Sykes S."/>
            <person name="Wortman J."/>
            <person name="Nusbaum C."/>
            <person name="Birren B."/>
        </authorList>
    </citation>
    <scope>NUCLEOTIDE SEQUENCE [LARGE SCALE GENOMIC DNA]</scope>
    <source>
        <strain evidence="2">CBS 10118</strain>
    </source>
</reference>
<proteinExistence type="predicted"/>
<dbReference type="EMBL" id="CP144541">
    <property type="protein sequence ID" value="WVW78142.1"/>
    <property type="molecule type" value="Genomic_DNA"/>
</dbReference>
<dbReference type="VEuPathDB" id="FungiDB:I302_03465"/>
<reference evidence="3" key="4">
    <citation type="submission" date="2024-02" db="EMBL/GenBank/DDBJ databases">
        <title>Comparative genomics of Cryptococcus and Kwoniella reveals pathogenesis evolution and contrasting modes of karyotype evolution via chromosome fusion or intercentromeric recombination.</title>
        <authorList>
            <person name="Coelho M.A."/>
            <person name="David-Palma M."/>
            <person name="Shea T."/>
            <person name="Bowers K."/>
            <person name="McGinley-Smith S."/>
            <person name="Mohammad A.W."/>
            <person name="Gnirke A."/>
            <person name="Yurkov A.M."/>
            <person name="Nowrousian M."/>
            <person name="Sun S."/>
            <person name="Cuomo C.A."/>
            <person name="Heitman J."/>
        </authorList>
    </citation>
    <scope>NUCLEOTIDE SEQUENCE</scope>
    <source>
        <strain evidence="3">CBS 10118</strain>
    </source>
</reference>
<evidence type="ECO:0000313" key="4">
    <source>
        <dbReference type="Proteomes" id="UP000092730"/>
    </source>
</evidence>
<dbReference type="Proteomes" id="UP000092730">
    <property type="component" value="Chromosome 1"/>
</dbReference>
<name>A0A1B9G465_9TREE</name>
<feature type="region of interest" description="Disordered" evidence="1">
    <location>
        <begin position="174"/>
        <end position="224"/>
    </location>
</feature>
<dbReference type="EMBL" id="KI894020">
    <property type="protein sequence ID" value="OCF25792.1"/>
    <property type="molecule type" value="Genomic_DNA"/>
</dbReference>
<dbReference type="GeneID" id="30207864"/>
<sequence>MATLSPPAPFLAEPTPISSPSPPSLSPHPPSSPLALDRFPPELRIIIFDHLKHTGHAALFNLVSTCQEMYDQYTPYLYKRIAFDRSNAHKVFSGIIIRQGPKPSTLTDMALEDQVPGLNFAIAPSDMIKRHVRKLSLLGECETLIIQDQHPMKDIASALLSTKNACEKIKLMDPRIEGMQDLGTNDEETDQSSEEDEDDEDEEDEDDDHGSEKEEEEDDGKVSPLFPKLVSIRFEGTSFFDLWDSSSLGMKGTTYIMFLDLKPKHAGEGNVDVSGECTCSMTPRNMIDFVLRMRPARRTSPDEAKDQCNCSYIGLYNIPQHYTSDDWTGIEKEIKEITRLQPLTTIQTSFRDQKEHLKPWRQDFKRFLAEGKRRLECECCGKF</sequence>
<feature type="region of interest" description="Disordered" evidence="1">
    <location>
        <begin position="1"/>
        <end position="33"/>
    </location>
</feature>
<dbReference type="RefSeq" id="XP_019046862.1">
    <property type="nucleotide sequence ID" value="XM_019190114.1"/>
</dbReference>
<protein>
    <submittedName>
        <fullName evidence="2">Uncharacterized protein</fullName>
    </submittedName>
</protein>